<organism evidence="1 2">
    <name type="scientific">Tolypothrix tenuis PCC 7101</name>
    <dbReference type="NCBI Taxonomy" id="231146"/>
    <lineage>
        <taxon>Bacteria</taxon>
        <taxon>Bacillati</taxon>
        <taxon>Cyanobacteriota</taxon>
        <taxon>Cyanophyceae</taxon>
        <taxon>Nostocales</taxon>
        <taxon>Tolypothrichaceae</taxon>
        <taxon>Tolypothrix</taxon>
    </lineage>
</organism>
<protein>
    <recommendedName>
        <fullName evidence="3">Secreted protein</fullName>
    </recommendedName>
</protein>
<proteinExistence type="predicted"/>
<evidence type="ECO:0008006" key="3">
    <source>
        <dbReference type="Google" id="ProtNLM"/>
    </source>
</evidence>
<dbReference type="RefSeq" id="WP_096579635.1">
    <property type="nucleotide sequence ID" value="NZ_CAWNJS010000001.1"/>
</dbReference>
<evidence type="ECO:0000313" key="1">
    <source>
        <dbReference type="EMBL" id="BAZ00618.1"/>
    </source>
</evidence>
<evidence type="ECO:0000313" key="2">
    <source>
        <dbReference type="Proteomes" id="UP000218785"/>
    </source>
</evidence>
<dbReference type="EMBL" id="AP018248">
    <property type="protein sequence ID" value="BAZ00618.1"/>
    <property type="molecule type" value="Genomic_DNA"/>
</dbReference>
<accession>A0A1Z4N4H2</accession>
<dbReference type="Proteomes" id="UP000218785">
    <property type="component" value="Chromosome"/>
</dbReference>
<gene>
    <name evidence="1" type="ORF">NIES37_46130</name>
</gene>
<name>A0A1Z4N4H2_9CYAN</name>
<sequence>MHQTEFLFTLPHGYVDAEGTLHREGVMRLSTAYDEITPLRDPRVQRNPGYLVIILLARVITKLGTLDQLNTKIIEELFSGDLVYLQDFYQRINQNGHTRFQVACPHCGGEFEVETSPVGE</sequence>
<reference evidence="1 2" key="1">
    <citation type="submission" date="2017-06" db="EMBL/GenBank/DDBJ databases">
        <title>Genome sequencing of cyanobaciteial culture collection at National Institute for Environmental Studies (NIES).</title>
        <authorList>
            <person name="Hirose Y."/>
            <person name="Shimura Y."/>
            <person name="Fujisawa T."/>
            <person name="Nakamura Y."/>
            <person name="Kawachi M."/>
        </authorList>
    </citation>
    <scope>NUCLEOTIDE SEQUENCE [LARGE SCALE GENOMIC DNA]</scope>
    <source>
        <strain evidence="1 2">NIES-37</strain>
    </source>
</reference>
<keyword evidence="2" id="KW-1185">Reference proteome</keyword>
<dbReference type="KEGG" id="ttq:NIES37_46130"/>
<dbReference type="AlphaFoldDB" id="A0A1Z4N4H2"/>